<dbReference type="GO" id="GO:0045892">
    <property type="term" value="P:negative regulation of DNA-templated transcription"/>
    <property type="evidence" value="ECO:0007669"/>
    <property type="project" value="TreeGrafter"/>
</dbReference>
<evidence type="ECO:0000256" key="3">
    <source>
        <dbReference type="ARBA" id="ARBA00023163"/>
    </source>
</evidence>
<keyword evidence="2" id="KW-0238">DNA-binding</keyword>
<evidence type="ECO:0000259" key="4">
    <source>
        <dbReference type="PROSITE" id="PS51077"/>
    </source>
</evidence>
<evidence type="ECO:0000259" key="5">
    <source>
        <dbReference type="PROSITE" id="PS51078"/>
    </source>
</evidence>
<dbReference type="SUPFAM" id="SSF46785">
    <property type="entry name" value="Winged helix' DNA-binding domain"/>
    <property type="match status" value="1"/>
</dbReference>
<feature type="domain" description="IclR-ED" evidence="5">
    <location>
        <begin position="71"/>
        <end position="252"/>
    </location>
</feature>
<dbReference type="Gene3D" id="3.30.450.40">
    <property type="match status" value="1"/>
</dbReference>
<accession>A0A366DZM9</accession>
<keyword evidence="1" id="KW-0805">Transcription regulation</keyword>
<gene>
    <name evidence="6" type="ORF">DFR47_10360</name>
</gene>
<name>A0A366DZM9_9HYPH</name>
<dbReference type="PANTHER" id="PTHR30136">
    <property type="entry name" value="HELIX-TURN-HELIX TRANSCRIPTIONAL REGULATOR, ICLR FAMILY"/>
    <property type="match status" value="1"/>
</dbReference>
<dbReference type="InterPro" id="IPR029016">
    <property type="entry name" value="GAF-like_dom_sf"/>
</dbReference>
<evidence type="ECO:0000313" key="6">
    <source>
        <dbReference type="EMBL" id="RBO95497.1"/>
    </source>
</evidence>
<dbReference type="PROSITE" id="PS51077">
    <property type="entry name" value="HTH_ICLR"/>
    <property type="match status" value="1"/>
</dbReference>
<dbReference type="PROSITE" id="PS51078">
    <property type="entry name" value="ICLR_ED"/>
    <property type="match status" value="1"/>
</dbReference>
<dbReference type="OrthoDB" id="9807558at2"/>
<dbReference type="GO" id="GO:0003700">
    <property type="term" value="F:DNA-binding transcription factor activity"/>
    <property type="evidence" value="ECO:0007669"/>
    <property type="project" value="TreeGrafter"/>
</dbReference>
<organism evidence="6 7">
    <name type="scientific">Pseudochrobactrum asaccharolyticum</name>
    <dbReference type="NCBI Taxonomy" id="354351"/>
    <lineage>
        <taxon>Bacteria</taxon>
        <taxon>Pseudomonadati</taxon>
        <taxon>Pseudomonadota</taxon>
        <taxon>Alphaproteobacteria</taxon>
        <taxon>Hyphomicrobiales</taxon>
        <taxon>Brucellaceae</taxon>
        <taxon>Pseudochrobactrum</taxon>
    </lineage>
</organism>
<proteinExistence type="predicted"/>
<sequence length="252" mass="27644">MTTNNSSSNASRALDILLLLGDYGEDGAALADIARTLDVAKSAAHRTLMALTEQGFAEPAERYGHYRLGSAIFLLAQRQQRLTPQIQKLQPGMTEFTKKTGYTTYIIAQSGFDAVCAEMISRSILPQQQFGIGERMPLGIAAGSVALMATLPENERDAILQANSERYSQYPAVRHVDVDVVKQQVDETIERGYAVNMGYYLPGVGGLGLPLPSPNPFRVNVAISFNIPLENMKGDIIQHHIDLLKDCLKDEF</sequence>
<evidence type="ECO:0000256" key="1">
    <source>
        <dbReference type="ARBA" id="ARBA00023015"/>
    </source>
</evidence>
<dbReference type="InterPro" id="IPR050707">
    <property type="entry name" value="HTH_MetabolicPath_Reg"/>
</dbReference>
<dbReference type="GO" id="GO:0003677">
    <property type="term" value="F:DNA binding"/>
    <property type="evidence" value="ECO:0007669"/>
    <property type="project" value="UniProtKB-KW"/>
</dbReference>
<dbReference type="InterPro" id="IPR005471">
    <property type="entry name" value="Tscrpt_reg_IclR_N"/>
</dbReference>
<dbReference type="SMART" id="SM00346">
    <property type="entry name" value="HTH_ICLR"/>
    <property type="match status" value="1"/>
</dbReference>
<dbReference type="InterPro" id="IPR014757">
    <property type="entry name" value="Tscrpt_reg_IclR_C"/>
</dbReference>
<evidence type="ECO:0000313" key="7">
    <source>
        <dbReference type="Proteomes" id="UP000252893"/>
    </source>
</evidence>
<dbReference type="InterPro" id="IPR036388">
    <property type="entry name" value="WH-like_DNA-bd_sf"/>
</dbReference>
<dbReference type="PANTHER" id="PTHR30136:SF35">
    <property type="entry name" value="HTH-TYPE TRANSCRIPTIONAL REGULATOR RV1719"/>
    <property type="match status" value="1"/>
</dbReference>
<reference evidence="6 7" key="1">
    <citation type="submission" date="2018-06" db="EMBL/GenBank/DDBJ databases">
        <title>Genomic Encyclopedia of Type Strains, Phase IV (KMG-IV): sequencing the most valuable type-strain genomes for metagenomic binning, comparative biology and taxonomic classification.</title>
        <authorList>
            <person name="Goeker M."/>
        </authorList>
    </citation>
    <scope>NUCLEOTIDE SEQUENCE [LARGE SCALE GENOMIC DNA]</scope>
    <source>
        <strain evidence="6 7">DSM 25619</strain>
    </source>
</reference>
<evidence type="ECO:0000256" key="2">
    <source>
        <dbReference type="ARBA" id="ARBA00023125"/>
    </source>
</evidence>
<dbReference type="Pfam" id="PF01614">
    <property type="entry name" value="IclR_C"/>
    <property type="match status" value="1"/>
</dbReference>
<dbReference type="Gene3D" id="1.10.10.10">
    <property type="entry name" value="Winged helix-like DNA-binding domain superfamily/Winged helix DNA-binding domain"/>
    <property type="match status" value="1"/>
</dbReference>
<dbReference type="Pfam" id="PF09339">
    <property type="entry name" value="HTH_IclR"/>
    <property type="match status" value="1"/>
</dbReference>
<feature type="domain" description="HTH iclR-type" evidence="4">
    <location>
        <begin position="7"/>
        <end position="70"/>
    </location>
</feature>
<dbReference type="InterPro" id="IPR036390">
    <property type="entry name" value="WH_DNA-bd_sf"/>
</dbReference>
<dbReference type="EMBL" id="QNRH01000003">
    <property type="protein sequence ID" value="RBO95497.1"/>
    <property type="molecule type" value="Genomic_DNA"/>
</dbReference>
<comment type="caution">
    <text evidence="6">The sequence shown here is derived from an EMBL/GenBank/DDBJ whole genome shotgun (WGS) entry which is preliminary data.</text>
</comment>
<dbReference type="AlphaFoldDB" id="A0A366DZM9"/>
<dbReference type="SUPFAM" id="SSF55781">
    <property type="entry name" value="GAF domain-like"/>
    <property type="match status" value="1"/>
</dbReference>
<protein>
    <submittedName>
        <fullName evidence="6">IclR family transcriptional regulator</fullName>
    </submittedName>
</protein>
<keyword evidence="7" id="KW-1185">Reference proteome</keyword>
<dbReference type="Proteomes" id="UP000252893">
    <property type="component" value="Unassembled WGS sequence"/>
</dbReference>
<keyword evidence="3" id="KW-0804">Transcription</keyword>